<dbReference type="GO" id="GO:0006506">
    <property type="term" value="P:GPI anchor biosynthetic process"/>
    <property type="evidence" value="ECO:0007669"/>
    <property type="project" value="UniProtKB-UniPathway"/>
</dbReference>
<dbReference type="PANTHER" id="PTHR12468">
    <property type="entry name" value="GPI MANNOSYLTRANSFERASE 2"/>
    <property type="match status" value="1"/>
</dbReference>
<dbReference type="GO" id="GO:0004376">
    <property type="term" value="F:GPI mannosyltransferase activity"/>
    <property type="evidence" value="ECO:0007669"/>
    <property type="project" value="InterPro"/>
</dbReference>
<evidence type="ECO:0008006" key="14">
    <source>
        <dbReference type="Google" id="ProtNLM"/>
    </source>
</evidence>
<evidence type="ECO:0000256" key="1">
    <source>
        <dbReference type="ARBA" id="ARBA00004477"/>
    </source>
</evidence>
<dbReference type="EMBL" id="FQVN01000001">
    <property type="protein sequence ID" value="SHE71089.1"/>
    <property type="molecule type" value="Genomic_DNA"/>
</dbReference>
<proteinExistence type="predicted"/>
<evidence type="ECO:0000256" key="9">
    <source>
        <dbReference type="ARBA" id="ARBA00023136"/>
    </source>
</evidence>
<evidence type="ECO:0000256" key="10">
    <source>
        <dbReference type="SAM" id="MobiDB-lite"/>
    </source>
</evidence>
<evidence type="ECO:0000256" key="8">
    <source>
        <dbReference type="ARBA" id="ARBA00022989"/>
    </source>
</evidence>
<feature type="transmembrane region" description="Helical" evidence="11">
    <location>
        <begin position="337"/>
        <end position="356"/>
    </location>
</feature>
<evidence type="ECO:0000256" key="5">
    <source>
        <dbReference type="ARBA" id="ARBA00022679"/>
    </source>
</evidence>
<evidence type="ECO:0000256" key="6">
    <source>
        <dbReference type="ARBA" id="ARBA00022692"/>
    </source>
</evidence>
<sequence length="411" mass="43511">MSATQVDNEPVTPGDDAGGPAEEAGRRRPAWWTHAYWTRRRVLTLVAPAVLYLAVRELGLLVLEWMAARNRVAVSSTLTSWDGLWYLGIAAGGYDGVSPRLVDAFGHRSAETPLAFFPGYPALVRMASALPGLGLVSGAFAVSVVAGVAAAYGLTRLGELAGGGRRAGLVLVVLFAASPMAIVLSMAYSEALFCAFAVWGLVATLERRWLLAGVCCAFAGLVRPTAGALVVAVGLAALVAVIRRRDGWRPWVAGLLAPAGLVGYLAWVGWRTGHWNGYFGLQERGWASRFDGGAATWKFGLDALASARSVLEVATVGFLVAAVVLVLVGFRMRLPWPVLVFSICALLMVIGSNGLMNSKARLLVPAFTLMLPIAIGLARRRTSTVVAVCTAVAVFSAWFGAYSITSWGYAI</sequence>
<feature type="compositionally biased region" description="Low complexity" evidence="10">
    <location>
        <begin position="13"/>
        <end position="22"/>
    </location>
</feature>
<evidence type="ECO:0000313" key="12">
    <source>
        <dbReference type="EMBL" id="SHE71089.1"/>
    </source>
</evidence>
<keyword evidence="4" id="KW-0328">Glycosyltransferase</keyword>
<comment type="subcellular location">
    <subcellularLocation>
        <location evidence="1">Endoplasmic reticulum membrane</location>
        <topology evidence="1">Multi-pass membrane protein</topology>
    </subcellularLocation>
</comment>
<dbReference type="UniPathway" id="UPA00196"/>
<feature type="transmembrane region" description="Helical" evidence="11">
    <location>
        <begin position="385"/>
        <end position="410"/>
    </location>
</feature>
<keyword evidence="7" id="KW-0256">Endoplasmic reticulum</keyword>
<keyword evidence="6 11" id="KW-0812">Transmembrane</keyword>
<comment type="pathway">
    <text evidence="2">Glycolipid biosynthesis; glycosylphosphatidylinositol-anchor biosynthesis.</text>
</comment>
<dbReference type="GO" id="GO:0016020">
    <property type="term" value="C:membrane"/>
    <property type="evidence" value="ECO:0007669"/>
    <property type="project" value="GOC"/>
</dbReference>
<feature type="region of interest" description="Disordered" evidence="10">
    <location>
        <begin position="1"/>
        <end position="25"/>
    </location>
</feature>
<reference evidence="12 13" key="1">
    <citation type="submission" date="2016-11" db="EMBL/GenBank/DDBJ databases">
        <authorList>
            <person name="Jaros S."/>
            <person name="Januszkiewicz K."/>
            <person name="Wedrychowicz H."/>
        </authorList>
    </citation>
    <scope>NUCLEOTIDE SEQUENCE [LARGE SCALE GENOMIC DNA]</scope>
    <source>
        <strain evidence="12 13">DSM 44523</strain>
    </source>
</reference>
<organism evidence="12 13">
    <name type="scientific">Streptoalloteichus hindustanus</name>
    <dbReference type="NCBI Taxonomy" id="2017"/>
    <lineage>
        <taxon>Bacteria</taxon>
        <taxon>Bacillati</taxon>
        <taxon>Actinomycetota</taxon>
        <taxon>Actinomycetes</taxon>
        <taxon>Pseudonocardiales</taxon>
        <taxon>Pseudonocardiaceae</taxon>
        <taxon>Streptoalloteichus</taxon>
    </lineage>
</organism>
<keyword evidence="5" id="KW-0808">Transferase</keyword>
<gene>
    <name evidence="12" type="ORF">SAMN05444320_101848</name>
</gene>
<evidence type="ECO:0000256" key="11">
    <source>
        <dbReference type="SAM" id="Phobius"/>
    </source>
</evidence>
<dbReference type="STRING" id="2017.SAMN05444320_101848"/>
<dbReference type="GO" id="GO:0000009">
    <property type="term" value="F:alpha-1,6-mannosyltransferase activity"/>
    <property type="evidence" value="ECO:0007669"/>
    <property type="project" value="InterPro"/>
</dbReference>
<dbReference type="Proteomes" id="UP000184501">
    <property type="component" value="Unassembled WGS sequence"/>
</dbReference>
<dbReference type="AlphaFoldDB" id="A0A1M4VQ49"/>
<name>A0A1M4VQ49_STRHI</name>
<feature type="transmembrane region" description="Helical" evidence="11">
    <location>
        <begin position="42"/>
        <end position="63"/>
    </location>
</feature>
<keyword evidence="8 11" id="KW-1133">Transmembrane helix</keyword>
<dbReference type="RefSeq" id="WP_143173927.1">
    <property type="nucleotide sequence ID" value="NZ_FQVN01000001.1"/>
</dbReference>
<evidence type="ECO:0000256" key="3">
    <source>
        <dbReference type="ARBA" id="ARBA00022502"/>
    </source>
</evidence>
<feature type="transmembrane region" description="Helical" evidence="11">
    <location>
        <begin position="310"/>
        <end position="330"/>
    </location>
</feature>
<feature type="transmembrane region" description="Helical" evidence="11">
    <location>
        <begin position="167"/>
        <end position="189"/>
    </location>
</feature>
<feature type="transmembrane region" description="Helical" evidence="11">
    <location>
        <begin position="362"/>
        <end position="378"/>
    </location>
</feature>
<dbReference type="PANTHER" id="PTHR12468:SF2">
    <property type="entry name" value="GPI MANNOSYLTRANSFERASE 2"/>
    <property type="match status" value="1"/>
</dbReference>
<keyword evidence="9 11" id="KW-0472">Membrane</keyword>
<keyword evidence="13" id="KW-1185">Reference proteome</keyword>
<accession>A0A1M4VQ49</accession>
<evidence type="ECO:0000256" key="2">
    <source>
        <dbReference type="ARBA" id="ARBA00004687"/>
    </source>
</evidence>
<keyword evidence="3" id="KW-0337">GPI-anchor biosynthesis</keyword>
<evidence type="ECO:0000256" key="4">
    <source>
        <dbReference type="ARBA" id="ARBA00022676"/>
    </source>
</evidence>
<dbReference type="InterPro" id="IPR007315">
    <property type="entry name" value="PIG-V/Gpi18"/>
</dbReference>
<evidence type="ECO:0000313" key="13">
    <source>
        <dbReference type="Proteomes" id="UP000184501"/>
    </source>
</evidence>
<feature type="transmembrane region" description="Helical" evidence="11">
    <location>
        <begin position="133"/>
        <end position="155"/>
    </location>
</feature>
<feature type="transmembrane region" description="Helical" evidence="11">
    <location>
        <begin position="209"/>
        <end position="239"/>
    </location>
</feature>
<dbReference type="OrthoDB" id="151635at2"/>
<evidence type="ECO:0000256" key="7">
    <source>
        <dbReference type="ARBA" id="ARBA00022824"/>
    </source>
</evidence>
<feature type="transmembrane region" description="Helical" evidence="11">
    <location>
        <begin position="251"/>
        <end position="270"/>
    </location>
</feature>
<protein>
    <recommendedName>
        <fullName evidence="14">Dolichyl-phosphate-mannose-protein mannosyltransferase</fullName>
    </recommendedName>
</protein>